<protein>
    <submittedName>
        <fullName evidence="2">Glycosyltransferase</fullName>
    </submittedName>
</protein>
<organism evidence="2 3">
    <name type="scientific">Vibrio sinensis</name>
    <dbReference type="NCBI Taxonomy" id="2302434"/>
    <lineage>
        <taxon>Bacteria</taxon>
        <taxon>Pseudomonadati</taxon>
        <taxon>Pseudomonadota</taxon>
        <taxon>Gammaproteobacteria</taxon>
        <taxon>Vibrionales</taxon>
        <taxon>Vibrionaceae</taxon>
        <taxon>Vibrio</taxon>
    </lineage>
</organism>
<evidence type="ECO:0000313" key="2">
    <source>
        <dbReference type="EMBL" id="RJX69708.1"/>
    </source>
</evidence>
<dbReference type="Gene3D" id="3.90.550.10">
    <property type="entry name" value="Spore Coat Polysaccharide Biosynthesis Protein SpsA, Chain A"/>
    <property type="match status" value="1"/>
</dbReference>
<dbReference type="InterPro" id="IPR001173">
    <property type="entry name" value="Glyco_trans_2-like"/>
</dbReference>
<feature type="domain" description="Glycosyltransferase 2-like" evidence="1">
    <location>
        <begin position="4"/>
        <end position="161"/>
    </location>
</feature>
<dbReference type="GO" id="GO:0016740">
    <property type="term" value="F:transferase activity"/>
    <property type="evidence" value="ECO:0007669"/>
    <property type="project" value="UniProtKB-KW"/>
</dbReference>
<dbReference type="PANTHER" id="PTHR43685:SF2">
    <property type="entry name" value="GLYCOSYLTRANSFERASE 2-LIKE DOMAIN-CONTAINING PROTEIN"/>
    <property type="match status" value="1"/>
</dbReference>
<dbReference type="CDD" id="cd00761">
    <property type="entry name" value="Glyco_tranf_GTA_type"/>
    <property type="match status" value="1"/>
</dbReference>
<dbReference type="OrthoDB" id="9802649at2"/>
<dbReference type="InterPro" id="IPR050834">
    <property type="entry name" value="Glycosyltransf_2"/>
</dbReference>
<sequence length="319" mass="37011">MKYSVIVPVYNTFDYVKSIVDWFEAECRQRQSDDIELVLIDDGSSQAIDFEIISNQVKLYRKENGGVSTARNYGIEKARGDFLLFLDSDDSYNNGIFSYLDEVFDKNQTLDSVLFSFKKMSDSYVDKVSNQQEIMSGNQALTKFLSKDIRVHICSMAISRRIIDLNNVRFDESLHFSEDVLFIIEYLAHSQQTYISNRFFYNHVMRAGSAINSLMVEKDITHIDAFHCIEARAKQSAKAEDVNFFVATCYINLLKFLIRNKTEDTHVFDAIVNNSHFLYGKITYRLTKYALVVFLLRILFKLDSATKFTLLRRVSMVNK</sequence>
<reference evidence="2 3" key="1">
    <citation type="submission" date="2018-08" db="EMBL/GenBank/DDBJ databases">
        <title>Vibrio isolated from the Eastern China Marginal Seas.</title>
        <authorList>
            <person name="Li Y."/>
        </authorList>
    </citation>
    <scope>NUCLEOTIDE SEQUENCE [LARGE SCALE GENOMIC DNA]</scope>
    <source>
        <strain evidence="2 3">BEI233</strain>
    </source>
</reference>
<proteinExistence type="predicted"/>
<name>A0A3A6R1D9_9VIBR</name>
<comment type="caution">
    <text evidence="2">The sequence shown here is derived from an EMBL/GenBank/DDBJ whole genome shotgun (WGS) entry which is preliminary data.</text>
</comment>
<evidence type="ECO:0000313" key="3">
    <source>
        <dbReference type="Proteomes" id="UP000273252"/>
    </source>
</evidence>
<dbReference type="InterPro" id="IPR029044">
    <property type="entry name" value="Nucleotide-diphossugar_trans"/>
</dbReference>
<gene>
    <name evidence="2" type="ORF">DZ860_14615</name>
</gene>
<dbReference type="Proteomes" id="UP000273252">
    <property type="component" value="Unassembled WGS sequence"/>
</dbReference>
<keyword evidence="3" id="KW-1185">Reference proteome</keyword>
<dbReference type="SUPFAM" id="SSF53448">
    <property type="entry name" value="Nucleotide-diphospho-sugar transferases"/>
    <property type="match status" value="1"/>
</dbReference>
<dbReference type="PANTHER" id="PTHR43685">
    <property type="entry name" value="GLYCOSYLTRANSFERASE"/>
    <property type="match status" value="1"/>
</dbReference>
<dbReference type="Pfam" id="PF00535">
    <property type="entry name" value="Glycos_transf_2"/>
    <property type="match status" value="1"/>
</dbReference>
<accession>A0A3A6R1D9</accession>
<dbReference type="EMBL" id="QVMU01000014">
    <property type="protein sequence ID" value="RJX69708.1"/>
    <property type="molecule type" value="Genomic_DNA"/>
</dbReference>
<dbReference type="RefSeq" id="WP_120032541.1">
    <property type="nucleotide sequence ID" value="NZ_QVMU01000014.1"/>
</dbReference>
<dbReference type="AlphaFoldDB" id="A0A3A6R1D9"/>
<keyword evidence="2" id="KW-0808">Transferase</keyword>
<evidence type="ECO:0000259" key="1">
    <source>
        <dbReference type="Pfam" id="PF00535"/>
    </source>
</evidence>